<feature type="compositionally biased region" description="Basic and acidic residues" evidence="1">
    <location>
        <begin position="113"/>
        <end position="122"/>
    </location>
</feature>
<dbReference type="KEGG" id="ehx:EMIHUDRAFT_212802"/>
<dbReference type="RefSeq" id="XP_005765520.1">
    <property type="nucleotide sequence ID" value="XM_005765463.1"/>
</dbReference>
<evidence type="ECO:0000313" key="3">
    <source>
        <dbReference type="Proteomes" id="UP000013827"/>
    </source>
</evidence>
<sequence length="386" mass="42181">MARHAGASGVVFASRVGEGGELHPPGLVVATRLRGGAACPQDIGWRLSGQKGSLAEGVVAARHFNEVQISGDLVIKTAATSVLRGEMFFYSRMPARAASADIADLFPRLLSSSDDKDKEGRPHSTSRNGTPPVLSAPPNRRRPAREAVAARAGNVSSMTLQRVSGVTFSHLVTRLHSSEGDPASLLPEAEVDLGANYLPKLRKRYSTHESLYTRYSTHESLYTSLCPTAPQMHAKICSELELYMASRRFRHARARVIHGDPVFSNVLLTDAPSVFLLDMRGEVGSTLTLQGDMLYDLSKVYQSLLGYDFIILNQPLNERDAEILEELRGEFAAFVAAEYADEGVEMHDVVKLTASHYFGIVPLHQNQSHRLAYLETCKALLSSLPP</sequence>
<dbReference type="HOGENOM" id="CLU_716545_0_0_1"/>
<dbReference type="PaxDb" id="2903-EOD13091"/>
<reference evidence="3" key="1">
    <citation type="journal article" date="2013" name="Nature">
        <title>Pan genome of the phytoplankton Emiliania underpins its global distribution.</title>
        <authorList>
            <person name="Read B.A."/>
            <person name="Kegel J."/>
            <person name="Klute M.J."/>
            <person name="Kuo A."/>
            <person name="Lefebvre S.C."/>
            <person name="Maumus F."/>
            <person name="Mayer C."/>
            <person name="Miller J."/>
            <person name="Monier A."/>
            <person name="Salamov A."/>
            <person name="Young J."/>
            <person name="Aguilar M."/>
            <person name="Claverie J.M."/>
            <person name="Frickenhaus S."/>
            <person name="Gonzalez K."/>
            <person name="Herman E.K."/>
            <person name="Lin Y.C."/>
            <person name="Napier J."/>
            <person name="Ogata H."/>
            <person name="Sarno A.F."/>
            <person name="Shmutz J."/>
            <person name="Schroeder D."/>
            <person name="de Vargas C."/>
            <person name="Verret F."/>
            <person name="von Dassow P."/>
            <person name="Valentin K."/>
            <person name="Van de Peer Y."/>
            <person name="Wheeler G."/>
            <person name="Dacks J.B."/>
            <person name="Delwiche C.F."/>
            <person name="Dyhrman S.T."/>
            <person name="Glockner G."/>
            <person name="John U."/>
            <person name="Richards T."/>
            <person name="Worden A.Z."/>
            <person name="Zhang X."/>
            <person name="Grigoriev I.V."/>
            <person name="Allen A.E."/>
            <person name="Bidle K."/>
            <person name="Borodovsky M."/>
            <person name="Bowler C."/>
            <person name="Brownlee C."/>
            <person name="Cock J.M."/>
            <person name="Elias M."/>
            <person name="Gladyshev V.N."/>
            <person name="Groth M."/>
            <person name="Guda C."/>
            <person name="Hadaegh A."/>
            <person name="Iglesias-Rodriguez M.D."/>
            <person name="Jenkins J."/>
            <person name="Jones B.M."/>
            <person name="Lawson T."/>
            <person name="Leese F."/>
            <person name="Lindquist E."/>
            <person name="Lobanov A."/>
            <person name="Lomsadze A."/>
            <person name="Malik S.B."/>
            <person name="Marsh M.E."/>
            <person name="Mackinder L."/>
            <person name="Mock T."/>
            <person name="Mueller-Roeber B."/>
            <person name="Pagarete A."/>
            <person name="Parker M."/>
            <person name="Probert I."/>
            <person name="Quesneville H."/>
            <person name="Raines C."/>
            <person name="Rensing S.A."/>
            <person name="Riano-Pachon D.M."/>
            <person name="Richier S."/>
            <person name="Rokitta S."/>
            <person name="Shiraiwa Y."/>
            <person name="Soanes D.M."/>
            <person name="van der Giezen M."/>
            <person name="Wahlund T.M."/>
            <person name="Williams B."/>
            <person name="Wilson W."/>
            <person name="Wolfe G."/>
            <person name="Wurch L.L."/>
        </authorList>
    </citation>
    <scope>NUCLEOTIDE SEQUENCE</scope>
</reference>
<evidence type="ECO:0008006" key="4">
    <source>
        <dbReference type="Google" id="ProtNLM"/>
    </source>
</evidence>
<dbReference type="AlphaFoldDB" id="A0A0D3IPA6"/>
<evidence type="ECO:0000256" key="1">
    <source>
        <dbReference type="SAM" id="MobiDB-lite"/>
    </source>
</evidence>
<evidence type="ECO:0000313" key="2">
    <source>
        <dbReference type="EnsemblProtists" id="EOD13091"/>
    </source>
</evidence>
<reference evidence="2" key="2">
    <citation type="submission" date="2024-10" db="UniProtKB">
        <authorList>
            <consortium name="EnsemblProtists"/>
        </authorList>
    </citation>
    <scope>IDENTIFICATION</scope>
</reference>
<protein>
    <recommendedName>
        <fullName evidence="4">Aminoglycoside phosphotransferase domain-containing protein</fullName>
    </recommendedName>
</protein>
<proteinExistence type="predicted"/>
<dbReference type="GeneID" id="17259358"/>
<accession>A0A0D3IPA6</accession>
<organism evidence="2 3">
    <name type="scientific">Emiliania huxleyi (strain CCMP1516)</name>
    <dbReference type="NCBI Taxonomy" id="280463"/>
    <lineage>
        <taxon>Eukaryota</taxon>
        <taxon>Haptista</taxon>
        <taxon>Haptophyta</taxon>
        <taxon>Prymnesiophyceae</taxon>
        <taxon>Isochrysidales</taxon>
        <taxon>Noelaerhabdaceae</taxon>
        <taxon>Emiliania</taxon>
    </lineage>
</organism>
<feature type="region of interest" description="Disordered" evidence="1">
    <location>
        <begin position="111"/>
        <end position="149"/>
    </location>
</feature>
<dbReference type="EnsemblProtists" id="EOD13091">
    <property type="protein sequence ID" value="EOD13091"/>
    <property type="gene ID" value="EMIHUDRAFT_212802"/>
</dbReference>
<dbReference type="Proteomes" id="UP000013827">
    <property type="component" value="Unassembled WGS sequence"/>
</dbReference>
<name>A0A0D3IPA6_EMIH1</name>
<keyword evidence="3" id="KW-1185">Reference proteome</keyword>